<dbReference type="EMBL" id="LS974621">
    <property type="protein sequence ID" value="CAG7876434.1"/>
    <property type="molecule type" value="Genomic_DNA"/>
</dbReference>
<reference evidence="2 3" key="1">
    <citation type="submission" date="2021-07" db="EMBL/GenBank/DDBJ databases">
        <authorList>
            <consortium name="Genoscope - CEA"/>
            <person name="William W."/>
        </authorList>
    </citation>
    <scope>NUCLEOTIDE SEQUENCE [LARGE SCALE GENOMIC DNA]</scope>
</reference>
<dbReference type="Gramene" id="A05p29550.2_BraZ1">
    <property type="protein sequence ID" value="A05p29550.2_BraZ1.CDS"/>
    <property type="gene ID" value="A05g29550.2_BraZ1"/>
</dbReference>
<proteinExistence type="predicted"/>
<sequence length="222" mass="25190">MAEGYNWVYVKHRTLARSNNSDFNFTLSKVENVDSANEDNRVNDSSGSDSEVEERGGVIKQDDSFGISDSEGVDSIVDDNPTIFINFHGGSHDPLIVASLECLELLLWYKKRSTIAHDRGKVYFLTNSKIIDIYIEEFRINLNISTTQLQQKLQMRNINQFDDEQAQSFARLFDYVEELKSINFGSTVECEALKDGWKGACRKIIHIDGCVLGMCTPTEKEI</sequence>
<gene>
    <name evidence="2" type="ORF">BRAPAZ1V2_A05P29550.2</name>
</gene>
<organism evidence="2 3">
    <name type="scientific">Brassica campestris</name>
    <name type="common">Field mustard</name>
    <dbReference type="NCBI Taxonomy" id="3711"/>
    <lineage>
        <taxon>Eukaryota</taxon>
        <taxon>Viridiplantae</taxon>
        <taxon>Streptophyta</taxon>
        <taxon>Embryophyta</taxon>
        <taxon>Tracheophyta</taxon>
        <taxon>Spermatophyta</taxon>
        <taxon>Magnoliopsida</taxon>
        <taxon>eudicotyledons</taxon>
        <taxon>Gunneridae</taxon>
        <taxon>Pentapetalae</taxon>
        <taxon>rosids</taxon>
        <taxon>malvids</taxon>
        <taxon>Brassicales</taxon>
        <taxon>Brassicaceae</taxon>
        <taxon>Brassiceae</taxon>
        <taxon>Brassica</taxon>
    </lineage>
</organism>
<evidence type="ECO:0000313" key="3">
    <source>
        <dbReference type="Proteomes" id="UP000694005"/>
    </source>
</evidence>
<dbReference type="Proteomes" id="UP000694005">
    <property type="component" value="Chromosome A05"/>
</dbReference>
<dbReference type="AlphaFoldDB" id="A0A8D9GCQ1"/>
<evidence type="ECO:0000313" key="2">
    <source>
        <dbReference type="EMBL" id="CAG7876434.1"/>
    </source>
</evidence>
<protein>
    <submittedName>
        <fullName evidence="2">Uncharacterized protein</fullName>
    </submittedName>
</protein>
<feature type="region of interest" description="Disordered" evidence="1">
    <location>
        <begin position="36"/>
        <end position="56"/>
    </location>
</feature>
<name>A0A8D9GCQ1_BRACM</name>
<evidence type="ECO:0000256" key="1">
    <source>
        <dbReference type="SAM" id="MobiDB-lite"/>
    </source>
</evidence>
<accession>A0A8D9GCQ1</accession>